<dbReference type="PANTHER" id="PTHR30572:SF9">
    <property type="entry name" value="ABC TRANSPORTER PERMEASE PROTEIN"/>
    <property type="match status" value="1"/>
</dbReference>
<evidence type="ECO:0000256" key="4">
    <source>
        <dbReference type="ARBA" id="ARBA00022989"/>
    </source>
</evidence>
<dbReference type="Proteomes" id="UP001600943">
    <property type="component" value="Unassembled WGS sequence"/>
</dbReference>
<keyword evidence="3 6" id="KW-0812">Transmembrane</keyword>
<dbReference type="RefSeq" id="WP_390408996.1">
    <property type="nucleotide sequence ID" value="NZ_BAABYW010000001.1"/>
</dbReference>
<feature type="domain" description="ABC3 transporter permease C-terminal" evidence="7">
    <location>
        <begin position="299"/>
        <end position="421"/>
    </location>
</feature>
<feature type="transmembrane region" description="Helical" evidence="6">
    <location>
        <begin position="340"/>
        <end position="362"/>
    </location>
</feature>
<evidence type="ECO:0000313" key="9">
    <source>
        <dbReference type="EMBL" id="GAA6410513.1"/>
    </source>
</evidence>
<evidence type="ECO:0000256" key="5">
    <source>
        <dbReference type="ARBA" id="ARBA00023136"/>
    </source>
</evidence>
<dbReference type="InterPro" id="IPR003838">
    <property type="entry name" value="ABC3_permease_C"/>
</dbReference>
<dbReference type="EMBL" id="BAABYW010000001">
    <property type="protein sequence ID" value="GAA6410513.1"/>
    <property type="molecule type" value="Genomic_DNA"/>
</dbReference>
<dbReference type="InterPro" id="IPR025857">
    <property type="entry name" value="MacB_PCD"/>
</dbReference>
<evidence type="ECO:0000259" key="8">
    <source>
        <dbReference type="Pfam" id="PF12704"/>
    </source>
</evidence>
<keyword evidence="2" id="KW-1003">Cell membrane</keyword>
<name>A0ABQ0BGR0_9FIRM</name>
<feature type="transmembrane region" description="Helical" evidence="6">
    <location>
        <begin position="394"/>
        <end position="417"/>
    </location>
</feature>
<evidence type="ECO:0000256" key="6">
    <source>
        <dbReference type="SAM" id="Phobius"/>
    </source>
</evidence>
<evidence type="ECO:0000256" key="1">
    <source>
        <dbReference type="ARBA" id="ARBA00004651"/>
    </source>
</evidence>
<keyword evidence="10" id="KW-1185">Reference proteome</keyword>
<protein>
    <submittedName>
        <fullName evidence="9">ABC transporter permease</fullName>
    </submittedName>
</protein>
<dbReference type="PANTHER" id="PTHR30572">
    <property type="entry name" value="MEMBRANE COMPONENT OF TRANSPORTER-RELATED"/>
    <property type="match status" value="1"/>
</dbReference>
<comment type="subcellular location">
    <subcellularLocation>
        <location evidence="1">Cell membrane</location>
        <topology evidence="1">Multi-pass membrane protein</topology>
    </subcellularLocation>
</comment>
<dbReference type="InterPro" id="IPR050250">
    <property type="entry name" value="Macrolide_Exporter_MacB"/>
</dbReference>
<keyword evidence="4 6" id="KW-1133">Transmembrane helix</keyword>
<evidence type="ECO:0000256" key="3">
    <source>
        <dbReference type="ARBA" id="ARBA00022692"/>
    </source>
</evidence>
<gene>
    <name evidence="9" type="ORF">K040078D81_46300</name>
</gene>
<accession>A0ABQ0BGR0</accession>
<comment type="caution">
    <text evidence="9">The sequence shown here is derived from an EMBL/GenBank/DDBJ whole genome shotgun (WGS) entry which is preliminary data.</text>
</comment>
<feature type="domain" description="MacB-like periplasmic core" evidence="8">
    <location>
        <begin position="23"/>
        <end position="265"/>
    </location>
</feature>
<evidence type="ECO:0000256" key="2">
    <source>
        <dbReference type="ARBA" id="ARBA00022475"/>
    </source>
</evidence>
<dbReference type="Pfam" id="PF12704">
    <property type="entry name" value="MacB_PCD"/>
    <property type="match status" value="1"/>
</dbReference>
<feature type="transmembrane region" description="Helical" evidence="6">
    <location>
        <begin position="297"/>
        <end position="319"/>
    </location>
</feature>
<proteinExistence type="predicted"/>
<organism evidence="9 10">
    <name type="scientific">Blautia hominis</name>
    <dbReference type="NCBI Taxonomy" id="2025493"/>
    <lineage>
        <taxon>Bacteria</taxon>
        <taxon>Bacillati</taxon>
        <taxon>Bacillota</taxon>
        <taxon>Clostridia</taxon>
        <taxon>Lachnospirales</taxon>
        <taxon>Lachnospiraceae</taxon>
        <taxon>Blautia</taxon>
    </lineage>
</organism>
<sequence>MNFIRRALLYCRRQKLRSLLLFLTITCLAAFVLTGIAIQKATIDNAENLRTEVGGIVRLEADVENGPRTTQEGENGAIHSYVGDFVAEKLVNAIKKIEGVVGINAQNEQGFWGSGINFDYIPGQFSMGEMPVPNTAVLNSENSDPFQSGKFTLEEGRHITEEDKHVIILSEEVAKRNQLKVGDKIQLYNMDIDGEVTLELIGIYSGAGGTGGDAMIASQIPENAGFVDFTTMRENFGREIEGYPSIDILVNDPARIEAVRDEVENLPEMKGKTLKTRIINEEYEAISNPLESIQKSVGMVVTAIAAVGIAILGLLLFLWTKNRKQEVGILLAVGKSKADIIGQLLAENFVVAALAFTASYFLTGLIADKVCAILAGRTGVDADTINVGVTIGQTVSVCGIGFLVVGLCGAIASYTVIRLKPKDILTKID</sequence>
<dbReference type="Pfam" id="PF02687">
    <property type="entry name" value="FtsX"/>
    <property type="match status" value="1"/>
</dbReference>
<evidence type="ECO:0000313" key="10">
    <source>
        <dbReference type="Proteomes" id="UP001600943"/>
    </source>
</evidence>
<reference evidence="9 10" key="1">
    <citation type="submission" date="2024-04" db="EMBL/GenBank/DDBJ databases">
        <title>Defined microbial consortia suppress multidrug-resistant proinflammatory Enterobacteriaceae via ecological control.</title>
        <authorList>
            <person name="Furuichi M."/>
            <person name="Kawaguchi T."/>
            <person name="Pust M."/>
            <person name="Yasuma K."/>
            <person name="Plichta D."/>
            <person name="Hasegawa N."/>
            <person name="Ohya T."/>
            <person name="Bhattarai S."/>
            <person name="Sasajima S."/>
            <person name="Aoto Y."/>
            <person name="Tuganbaev T."/>
            <person name="Yaginuma M."/>
            <person name="Ueda M."/>
            <person name="Okahashi N."/>
            <person name="Amafuji K."/>
            <person name="Kiridooshi Y."/>
            <person name="Sugita K."/>
            <person name="Strazar M."/>
            <person name="Skelly A."/>
            <person name="Suda W."/>
            <person name="Hattori M."/>
            <person name="Nakamoto N."/>
            <person name="Caballero S."/>
            <person name="Norman J."/>
            <person name="Olle B."/>
            <person name="Tanoue T."/>
            <person name="Arita M."/>
            <person name="Bucci V."/>
            <person name="Atarashi K."/>
            <person name="Xavier R."/>
            <person name="Honda K."/>
        </authorList>
    </citation>
    <scope>NUCLEOTIDE SEQUENCE [LARGE SCALE GENOMIC DNA]</scope>
    <source>
        <strain evidence="10">k04-0078-D8-1</strain>
    </source>
</reference>
<keyword evidence="5 6" id="KW-0472">Membrane</keyword>
<evidence type="ECO:0000259" key="7">
    <source>
        <dbReference type="Pfam" id="PF02687"/>
    </source>
</evidence>